<dbReference type="SUPFAM" id="SSF52540">
    <property type="entry name" value="P-loop containing nucleoside triphosphate hydrolases"/>
    <property type="match status" value="1"/>
</dbReference>
<dbReference type="CDD" id="cd00009">
    <property type="entry name" value="AAA"/>
    <property type="match status" value="1"/>
</dbReference>
<keyword evidence="1" id="KW-0547">Nucleotide-binding</keyword>
<dbReference type="Gene3D" id="3.40.50.300">
    <property type="entry name" value="P-loop containing nucleotide triphosphate hydrolases"/>
    <property type="match status" value="1"/>
</dbReference>
<dbReference type="PROSITE" id="PS00675">
    <property type="entry name" value="SIGMA54_INTERACT_1"/>
    <property type="match status" value="1"/>
</dbReference>
<dbReference type="GO" id="GO:0006355">
    <property type="term" value="P:regulation of DNA-templated transcription"/>
    <property type="evidence" value="ECO:0007669"/>
    <property type="project" value="InterPro"/>
</dbReference>
<organism evidence="7 8">
    <name type="scientific">Alkalicoccus saliphilus</name>
    <dbReference type="NCBI Taxonomy" id="200989"/>
    <lineage>
        <taxon>Bacteria</taxon>
        <taxon>Bacillati</taxon>
        <taxon>Bacillota</taxon>
        <taxon>Bacilli</taxon>
        <taxon>Bacillales</taxon>
        <taxon>Bacillaceae</taxon>
        <taxon>Alkalicoccus</taxon>
    </lineage>
</organism>
<keyword evidence="2" id="KW-0067">ATP-binding</keyword>
<dbReference type="InterPro" id="IPR002078">
    <property type="entry name" value="Sigma_54_int"/>
</dbReference>
<dbReference type="PANTHER" id="PTHR32071">
    <property type="entry name" value="TRANSCRIPTIONAL REGULATORY PROTEIN"/>
    <property type="match status" value="1"/>
</dbReference>
<gene>
    <name evidence="7" type="ORF">C6Y45_07380</name>
</gene>
<dbReference type="AlphaFoldDB" id="A0A2T4U729"/>
<dbReference type="Gene3D" id="1.10.8.60">
    <property type="match status" value="1"/>
</dbReference>
<feature type="domain" description="Sigma-54 factor interaction" evidence="6">
    <location>
        <begin position="199"/>
        <end position="424"/>
    </location>
</feature>
<dbReference type="InterPro" id="IPR002197">
    <property type="entry name" value="HTH_Fis"/>
</dbReference>
<keyword evidence="8" id="KW-1185">Reference proteome</keyword>
<accession>A0A2T4U729</accession>
<evidence type="ECO:0000256" key="3">
    <source>
        <dbReference type="ARBA" id="ARBA00023015"/>
    </source>
</evidence>
<sequence length="494" mass="54045">MPVEQLLIHASWKRCQISGLSPEGPVGESKLNGRLLHDLLEQSEFFLEAVRPYLKILGKGKQNCTAVVVNNDGYILSKEGSLGDENLDRSMDIGTNWSEENKGTNAMGVVLHEKTSAVIKGSHHYCRKHRILTCAASPVFNPKGELLGAVNVSTTEEGSGTSLLQAVKVAAAAAENSLHHTVPRRPELTGKPLYKMEDIAGACEKVEKIKEMAEKAAMLDYPVIIYGESGTGKELLAQSLHTAGPRRIGPFTALNCSALPETLIESELFGYEKGAFTGAQSKGKAGKFEEADGGTILLDEAGDLSLKAQGTLLRVLQEKKVTRLGGGKEIPVDVRVIAATNKNLQKEIAEGRFRKDLYFRLKGIFLTMPPLRERTDILNMAGYLLQKISPVSKKISPGAAEKIVRYSWPGNVRELESVLMQAAFLSGDTIQKEHVQFESVYEMENSGWTLEETEKNAVLEALEWAGGNVSLAAERLQTSRSTLYAKMKKYNLNS</sequence>
<dbReference type="Pfam" id="PF25601">
    <property type="entry name" value="AAA_lid_14"/>
    <property type="match status" value="1"/>
</dbReference>
<dbReference type="InterPro" id="IPR058031">
    <property type="entry name" value="AAA_lid_NorR"/>
</dbReference>
<dbReference type="EMBL" id="PZJJ01000009">
    <property type="protein sequence ID" value="PTL39206.1"/>
    <property type="molecule type" value="Genomic_DNA"/>
</dbReference>
<keyword evidence="5" id="KW-0804">Transcription</keyword>
<dbReference type="SUPFAM" id="SSF46689">
    <property type="entry name" value="Homeodomain-like"/>
    <property type="match status" value="1"/>
</dbReference>
<comment type="caution">
    <text evidence="7">The sequence shown here is derived from an EMBL/GenBank/DDBJ whole genome shotgun (WGS) entry which is preliminary data.</text>
</comment>
<dbReference type="Gene3D" id="1.10.10.60">
    <property type="entry name" value="Homeodomain-like"/>
    <property type="match status" value="1"/>
</dbReference>
<dbReference type="InterPro" id="IPR029016">
    <property type="entry name" value="GAF-like_dom_sf"/>
</dbReference>
<evidence type="ECO:0000256" key="5">
    <source>
        <dbReference type="ARBA" id="ARBA00023163"/>
    </source>
</evidence>
<dbReference type="GO" id="GO:0043565">
    <property type="term" value="F:sequence-specific DNA binding"/>
    <property type="evidence" value="ECO:0007669"/>
    <property type="project" value="InterPro"/>
</dbReference>
<dbReference type="SMART" id="SM00382">
    <property type="entry name" value="AAA"/>
    <property type="match status" value="1"/>
</dbReference>
<name>A0A2T4U729_9BACI</name>
<evidence type="ECO:0000313" key="8">
    <source>
        <dbReference type="Proteomes" id="UP000240509"/>
    </source>
</evidence>
<dbReference type="Proteomes" id="UP000240509">
    <property type="component" value="Unassembled WGS sequence"/>
</dbReference>
<dbReference type="InterPro" id="IPR003018">
    <property type="entry name" value="GAF"/>
</dbReference>
<dbReference type="Pfam" id="PF01590">
    <property type="entry name" value="GAF"/>
    <property type="match status" value="1"/>
</dbReference>
<evidence type="ECO:0000313" key="7">
    <source>
        <dbReference type="EMBL" id="PTL39206.1"/>
    </source>
</evidence>
<dbReference type="FunFam" id="3.40.50.300:FF:000006">
    <property type="entry name" value="DNA-binding transcriptional regulator NtrC"/>
    <property type="match status" value="1"/>
</dbReference>
<dbReference type="InterPro" id="IPR009057">
    <property type="entry name" value="Homeodomain-like_sf"/>
</dbReference>
<keyword evidence="4" id="KW-0238">DNA-binding</keyword>
<dbReference type="Pfam" id="PF00158">
    <property type="entry name" value="Sigma54_activat"/>
    <property type="match status" value="1"/>
</dbReference>
<protein>
    <recommendedName>
        <fullName evidence="6">Sigma-54 factor interaction domain-containing protein</fullName>
    </recommendedName>
</protein>
<keyword evidence="3" id="KW-0805">Transcription regulation</keyword>
<dbReference type="PRINTS" id="PR01590">
    <property type="entry name" value="HTHFIS"/>
</dbReference>
<evidence type="ECO:0000259" key="6">
    <source>
        <dbReference type="PROSITE" id="PS50045"/>
    </source>
</evidence>
<dbReference type="PROSITE" id="PS50045">
    <property type="entry name" value="SIGMA54_INTERACT_4"/>
    <property type="match status" value="1"/>
</dbReference>
<dbReference type="Pfam" id="PF02954">
    <property type="entry name" value="HTH_8"/>
    <property type="match status" value="1"/>
</dbReference>
<dbReference type="InterPro" id="IPR003593">
    <property type="entry name" value="AAA+_ATPase"/>
</dbReference>
<evidence type="ECO:0000256" key="1">
    <source>
        <dbReference type="ARBA" id="ARBA00022741"/>
    </source>
</evidence>
<dbReference type="GO" id="GO:0005524">
    <property type="term" value="F:ATP binding"/>
    <property type="evidence" value="ECO:0007669"/>
    <property type="project" value="UniProtKB-KW"/>
</dbReference>
<dbReference type="InterPro" id="IPR025662">
    <property type="entry name" value="Sigma_54_int_dom_ATP-bd_1"/>
</dbReference>
<reference evidence="7 8" key="1">
    <citation type="submission" date="2018-03" db="EMBL/GenBank/DDBJ databases">
        <title>Alkalicoccus saliphilus sp. nov., isolated from a mineral pool.</title>
        <authorList>
            <person name="Zhao B."/>
        </authorList>
    </citation>
    <scope>NUCLEOTIDE SEQUENCE [LARGE SCALE GENOMIC DNA]</scope>
    <source>
        <strain evidence="7 8">6AG</strain>
    </source>
</reference>
<dbReference type="InterPro" id="IPR027417">
    <property type="entry name" value="P-loop_NTPase"/>
</dbReference>
<evidence type="ECO:0000256" key="4">
    <source>
        <dbReference type="ARBA" id="ARBA00023125"/>
    </source>
</evidence>
<evidence type="ECO:0000256" key="2">
    <source>
        <dbReference type="ARBA" id="ARBA00022840"/>
    </source>
</evidence>
<proteinExistence type="predicted"/>
<dbReference type="Gene3D" id="3.30.450.40">
    <property type="match status" value="1"/>
</dbReference>
<dbReference type="PANTHER" id="PTHR32071:SF57">
    <property type="entry name" value="C4-DICARBOXYLATE TRANSPORT TRANSCRIPTIONAL REGULATORY PROTEIN DCTD"/>
    <property type="match status" value="1"/>
</dbReference>